<proteinExistence type="predicted"/>
<protein>
    <submittedName>
        <fullName evidence="2">(Mediterranean fruit fly) hypothetical protein</fullName>
    </submittedName>
</protein>
<sequence>MKNPNENVHKSRQTQIQIQIQISSETTKPFCVLMRKRVTFERKQTKIEALRRKCVSMCVRVRVCVHAAAMLCRKWQSHILHKLRITNRLLSGTFVYMYICMYIHMHVDVSGKR</sequence>
<dbReference type="EMBL" id="CAJHJT010000034">
    <property type="protein sequence ID" value="CAD7006490.1"/>
    <property type="molecule type" value="Genomic_DNA"/>
</dbReference>
<keyword evidence="1" id="KW-0812">Transmembrane</keyword>
<gene>
    <name evidence="2" type="ORF">CCAP1982_LOCUS14807</name>
</gene>
<name>A0A811V673_CERCA</name>
<dbReference type="AlphaFoldDB" id="A0A811V673"/>
<dbReference type="Proteomes" id="UP000606786">
    <property type="component" value="Unassembled WGS sequence"/>
</dbReference>
<accession>A0A811V673</accession>
<reference evidence="2" key="1">
    <citation type="submission" date="2020-11" db="EMBL/GenBank/DDBJ databases">
        <authorList>
            <person name="Whitehead M."/>
        </authorList>
    </citation>
    <scope>NUCLEOTIDE SEQUENCE</scope>
    <source>
        <strain evidence="2">EGII</strain>
    </source>
</reference>
<keyword evidence="1" id="KW-1133">Transmembrane helix</keyword>
<organism evidence="2 3">
    <name type="scientific">Ceratitis capitata</name>
    <name type="common">Mediterranean fruit fly</name>
    <name type="synonym">Tephritis capitata</name>
    <dbReference type="NCBI Taxonomy" id="7213"/>
    <lineage>
        <taxon>Eukaryota</taxon>
        <taxon>Metazoa</taxon>
        <taxon>Ecdysozoa</taxon>
        <taxon>Arthropoda</taxon>
        <taxon>Hexapoda</taxon>
        <taxon>Insecta</taxon>
        <taxon>Pterygota</taxon>
        <taxon>Neoptera</taxon>
        <taxon>Endopterygota</taxon>
        <taxon>Diptera</taxon>
        <taxon>Brachycera</taxon>
        <taxon>Muscomorpha</taxon>
        <taxon>Tephritoidea</taxon>
        <taxon>Tephritidae</taxon>
        <taxon>Ceratitis</taxon>
        <taxon>Ceratitis</taxon>
    </lineage>
</organism>
<comment type="caution">
    <text evidence="2">The sequence shown here is derived from an EMBL/GenBank/DDBJ whole genome shotgun (WGS) entry which is preliminary data.</text>
</comment>
<keyword evidence="3" id="KW-1185">Reference proteome</keyword>
<keyword evidence="1" id="KW-0472">Membrane</keyword>
<evidence type="ECO:0000313" key="3">
    <source>
        <dbReference type="Proteomes" id="UP000606786"/>
    </source>
</evidence>
<evidence type="ECO:0000256" key="1">
    <source>
        <dbReference type="SAM" id="Phobius"/>
    </source>
</evidence>
<evidence type="ECO:0000313" key="2">
    <source>
        <dbReference type="EMBL" id="CAD7006490.1"/>
    </source>
</evidence>
<feature type="transmembrane region" description="Helical" evidence="1">
    <location>
        <begin position="89"/>
        <end position="107"/>
    </location>
</feature>